<dbReference type="NCBIfam" id="TIGR04409">
    <property type="entry name" value="LptC_YrbK"/>
    <property type="match status" value="1"/>
</dbReference>
<dbReference type="Gene3D" id="2.60.450.10">
    <property type="entry name" value="Lipopolysaccharide (LPS) transport protein A like domain"/>
    <property type="match status" value="1"/>
</dbReference>
<reference evidence="2 3" key="1">
    <citation type="submission" date="2021-03" db="EMBL/GenBank/DDBJ databases">
        <title>Winogradskyella sp. nov., isolated from costal sediment.</title>
        <authorList>
            <person name="Gao C."/>
        </authorList>
    </citation>
    <scope>NUCLEOTIDE SEQUENCE [LARGE SCALE GENOMIC DNA]</scope>
    <source>
        <strain evidence="2 3">DF17</strain>
    </source>
</reference>
<feature type="chain" id="PRO_5046228744" evidence="1">
    <location>
        <begin position="19"/>
        <end position="195"/>
    </location>
</feature>
<accession>A0ABS3SZ29</accession>
<feature type="signal peptide" evidence="1">
    <location>
        <begin position="1"/>
        <end position="18"/>
    </location>
</feature>
<dbReference type="Proteomes" id="UP000676776">
    <property type="component" value="Unassembled WGS sequence"/>
</dbReference>
<dbReference type="InterPro" id="IPR010664">
    <property type="entry name" value="LipoPS_assembly_LptC-rel"/>
</dbReference>
<evidence type="ECO:0000313" key="3">
    <source>
        <dbReference type="Proteomes" id="UP000676776"/>
    </source>
</evidence>
<dbReference type="PROSITE" id="PS51257">
    <property type="entry name" value="PROKAR_LIPOPROTEIN"/>
    <property type="match status" value="1"/>
</dbReference>
<evidence type="ECO:0000256" key="1">
    <source>
        <dbReference type="SAM" id="SignalP"/>
    </source>
</evidence>
<organism evidence="2 3">
    <name type="scientific">Winogradskyella pelagia</name>
    <dbReference type="NCBI Taxonomy" id="2819984"/>
    <lineage>
        <taxon>Bacteria</taxon>
        <taxon>Pseudomonadati</taxon>
        <taxon>Bacteroidota</taxon>
        <taxon>Flavobacteriia</taxon>
        <taxon>Flavobacteriales</taxon>
        <taxon>Flavobacteriaceae</taxon>
        <taxon>Winogradskyella</taxon>
    </lineage>
</organism>
<protein>
    <submittedName>
        <fullName evidence="2">LPS export ABC transporter periplasmic protein LptC</fullName>
    </submittedName>
</protein>
<comment type="caution">
    <text evidence="2">The sequence shown here is derived from an EMBL/GenBank/DDBJ whole genome shotgun (WGS) entry which is preliminary data.</text>
</comment>
<dbReference type="RefSeq" id="WP_208152500.1">
    <property type="nucleotide sequence ID" value="NZ_JAGEVF010000002.1"/>
</dbReference>
<dbReference type="EMBL" id="JAGEVF010000002">
    <property type="protein sequence ID" value="MBO3115724.1"/>
    <property type="molecule type" value="Genomic_DNA"/>
</dbReference>
<gene>
    <name evidence="2" type="primary">lptC</name>
    <name evidence="2" type="ORF">J4050_03145</name>
</gene>
<keyword evidence="1" id="KW-0732">Signal</keyword>
<name>A0ABS3SZ29_9FLAO</name>
<keyword evidence="3" id="KW-1185">Reference proteome</keyword>
<sequence length="195" mass="22400">MRFKFRSYQILCIVTVLAVTMLFSCQNDFSDVQKVGVLQNQPIGEAEDINLKYTEFAEDTVRLLANLISPKMFDYSNRNFGFSEFPDGVELKIYDENNNQTVITANYAIYYTDTDLIDLRGNVIIATHEKDTLFTEQMFYNEKLEWVFTNEPFTFKRTTGPIYGNGIDADRSLEKYEILEMQGSVPVNGGSPVKN</sequence>
<proteinExistence type="predicted"/>
<evidence type="ECO:0000313" key="2">
    <source>
        <dbReference type="EMBL" id="MBO3115724.1"/>
    </source>
</evidence>
<dbReference type="InterPro" id="IPR026265">
    <property type="entry name" value="LptC"/>
</dbReference>
<dbReference type="Pfam" id="PF06835">
    <property type="entry name" value="LptC"/>
    <property type="match status" value="1"/>
</dbReference>